<comment type="similarity">
    <text evidence="2">Belongs to the Clp1 family. NOL9/GRC3 subfamily.</text>
</comment>
<keyword evidence="8" id="KW-0539">Nucleus</keyword>
<name>A0ABQ7Q9C9_PLUXY</name>
<evidence type="ECO:0000256" key="1">
    <source>
        <dbReference type="ARBA" id="ARBA00004604"/>
    </source>
</evidence>
<comment type="caution">
    <text evidence="14">The sequence shown here is derived from an EMBL/GenBank/DDBJ whole genome shotgun (WGS) entry which is preliminary data.</text>
</comment>
<feature type="compositionally biased region" description="Basic and acidic residues" evidence="10">
    <location>
        <begin position="64"/>
        <end position="73"/>
    </location>
</feature>
<dbReference type="PANTHER" id="PTHR12755">
    <property type="entry name" value="CLEAVAGE/POLYADENYLATION FACTOR IA SUBUNIT CLP1P"/>
    <property type="match status" value="1"/>
</dbReference>
<keyword evidence="5" id="KW-0547">Nucleotide-binding</keyword>
<dbReference type="InterPro" id="IPR057570">
    <property type="entry name" value="NOL9_C"/>
</dbReference>
<dbReference type="InterPro" id="IPR032319">
    <property type="entry name" value="CLP1_P"/>
</dbReference>
<evidence type="ECO:0000256" key="5">
    <source>
        <dbReference type="ARBA" id="ARBA00022741"/>
    </source>
</evidence>
<keyword evidence="15" id="KW-1185">Reference proteome</keyword>
<evidence type="ECO:0000259" key="13">
    <source>
        <dbReference type="Pfam" id="PF25467"/>
    </source>
</evidence>
<feature type="compositionally biased region" description="Basic and acidic residues" evidence="10">
    <location>
        <begin position="193"/>
        <end position="216"/>
    </location>
</feature>
<keyword evidence="4" id="KW-0808">Transferase</keyword>
<evidence type="ECO:0000256" key="9">
    <source>
        <dbReference type="ARBA" id="ARBA00071212"/>
    </source>
</evidence>
<dbReference type="EMBL" id="JAHIBW010000019">
    <property type="protein sequence ID" value="KAG7301324.1"/>
    <property type="molecule type" value="Genomic_DNA"/>
</dbReference>
<sequence length="997" mass="111074">METFEKAHVLKKDKKSEESMKKQLRQMLYGYKHNDNQAIKDAAAKREYFEDTLSVSGFSELDLSSRDDAKEDISDPDDVSISNADELDTSMDSELSKELDINQSNSNTVDSMSEDEDKSHELLDDIIQDSDSSFSFDQTTSTEIASENEVFDADGALASKILKNLESKNKGVLSESVESSDSMDSSDIQEIENINKTEKVYKKTPEATVTKSEKQKKNNNKRKLTSADQPLASLTMDRDDVDSVSEQQNIPQKNKSKKANANKNNKKDNLDNISEQQNRIQKNKSKKANADKIHKSADMVAASDSESCQSLAASSDQASLASLHSPSPPFVLCDAENTIYYKEFNDLLSAYRNPTMKNLPSEVPVFSSKSSAMFSSTYNIPPTEDRSADEDVSSLGDLESVSSEMLNEIELSPEFNSTAELPELPVQDLSLQSEDVSEAESSVDFTEEPVNTNQVEAYCSKNCCIFVLRHPAELYMHGKVVATSLAGTTEVVGHILKDSCKIFAPYINYAQCLKTVECENSYYGLFSKLTAAGLSVAEAEEIVTSLGEYDSVIQLKPLNSRKLDFVENNFNVTDLFNKPIRTAESSLRQASEKLGCSFYLQRPRKYFDEKDIWGKIIQTGSKPHSRGLVCGGKGTGKSTFLRYYVNRLAARGPVLVLDLDPGQCEFTVAGNLSATVVTEPLLGPNFTHLKTPERMLNIGMINVMDNLRRYTNAVASLISYCSSREQYRRMPWIVNTMGMCTPVGLKLLTLILLHLKPTFVVQMDSTNAKKRFECNLDAQTVMAKCSNEFRYERLLKDVRCPGNLDYEYFLSEQYTEGVGRGNNYCLAPRDERYLNYLAYFGELMDLHKDTEFLGIVPYEVPLAALRVGANVRLAAAAAGRVINGKVVALCQHGPADSTSKIFTLDDKPILCHGYGLVRGVDYESGLVYVVTPAARLGEVDTLVYADWAPELRGPERRLPAGAPVPYRTATLHNQKQLLFTPKRRFNPLQFLKMSRSA</sequence>
<evidence type="ECO:0000259" key="11">
    <source>
        <dbReference type="Pfam" id="PF16575"/>
    </source>
</evidence>
<dbReference type="InterPro" id="IPR027417">
    <property type="entry name" value="P-loop_NTPase"/>
</dbReference>
<feature type="compositionally biased region" description="Low complexity" evidence="10">
    <location>
        <begin position="174"/>
        <end position="186"/>
    </location>
</feature>
<feature type="domain" description="NOL9 N-terminal" evidence="12">
    <location>
        <begin position="453"/>
        <end position="599"/>
    </location>
</feature>
<dbReference type="InterPro" id="IPR045116">
    <property type="entry name" value="Clp1/Grc3"/>
</dbReference>
<evidence type="ECO:0000313" key="14">
    <source>
        <dbReference type="EMBL" id="KAG7301324.1"/>
    </source>
</evidence>
<feature type="domain" description="Clp1 P-loop" evidence="11">
    <location>
        <begin position="631"/>
        <end position="783"/>
    </location>
</feature>
<evidence type="ECO:0000256" key="10">
    <source>
        <dbReference type="SAM" id="MobiDB-lite"/>
    </source>
</evidence>
<feature type="region of interest" description="Disordered" evidence="10">
    <location>
        <begin position="64"/>
        <end position="121"/>
    </location>
</feature>
<keyword evidence="3" id="KW-0698">rRNA processing</keyword>
<evidence type="ECO:0000313" key="15">
    <source>
        <dbReference type="Proteomes" id="UP000823941"/>
    </source>
</evidence>
<dbReference type="Proteomes" id="UP000823941">
    <property type="component" value="Chromosome 19"/>
</dbReference>
<reference evidence="14 15" key="1">
    <citation type="submission" date="2021-06" db="EMBL/GenBank/DDBJ databases">
        <title>A haploid diamondback moth (Plutella xylostella L.) genome assembly resolves 31 chromosomes and identifies a diamide resistance mutation.</title>
        <authorList>
            <person name="Ward C.M."/>
            <person name="Perry K.D."/>
            <person name="Baker G."/>
            <person name="Powis K."/>
            <person name="Heckel D.G."/>
            <person name="Baxter S.W."/>
        </authorList>
    </citation>
    <scope>NUCLEOTIDE SEQUENCE [LARGE SCALE GENOMIC DNA]</scope>
    <source>
        <strain evidence="14 15">LV</strain>
        <tissue evidence="14">Single pupa</tissue>
    </source>
</reference>
<evidence type="ECO:0000259" key="12">
    <source>
        <dbReference type="Pfam" id="PF24419"/>
    </source>
</evidence>
<keyword evidence="7" id="KW-0067">ATP-binding</keyword>
<evidence type="ECO:0000256" key="8">
    <source>
        <dbReference type="ARBA" id="ARBA00023242"/>
    </source>
</evidence>
<dbReference type="PANTHER" id="PTHR12755:SF3">
    <property type="entry name" value="POLYNUCLEOTIDE 5'-HYDROXYL-KINASE NOL9"/>
    <property type="match status" value="1"/>
</dbReference>
<dbReference type="Gene3D" id="3.40.50.300">
    <property type="entry name" value="P-loop containing nucleotide triphosphate hydrolases"/>
    <property type="match status" value="1"/>
</dbReference>
<protein>
    <recommendedName>
        <fullName evidence="9">Polynucleotide 5'-hydroxyl-kinase NOL9</fullName>
    </recommendedName>
</protein>
<gene>
    <name evidence="14" type="ORF">JYU34_014254</name>
</gene>
<feature type="region of interest" description="Disordered" evidence="10">
    <location>
        <begin position="168"/>
        <end position="293"/>
    </location>
</feature>
<evidence type="ECO:0000256" key="3">
    <source>
        <dbReference type="ARBA" id="ARBA00022552"/>
    </source>
</evidence>
<dbReference type="Pfam" id="PF16575">
    <property type="entry name" value="CLP1_P"/>
    <property type="match status" value="1"/>
</dbReference>
<dbReference type="Pfam" id="PF25467">
    <property type="entry name" value="NOL9_C"/>
    <property type="match status" value="1"/>
</dbReference>
<evidence type="ECO:0000256" key="4">
    <source>
        <dbReference type="ARBA" id="ARBA00022679"/>
    </source>
</evidence>
<evidence type="ECO:0000256" key="2">
    <source>
        <dbReference type="ARBA" id="ARBA00011003"/>
    </source>
</evidence>
<feature type="compositionally biased region" description="Polar residues" evidence="10">
    <location>
        <begin position="101"/>
        <end position="111"/>
    </location>
</feature>
<accession>A0ABQ7Q9C9</accession>
<keyword evidence="6" id="KW-0418">Kinase</keyword>
<dbReference type="Pfam" id="PF24419">
    <property type="entry name" value="Cupin_NOL9"/>
    <property type="match status" value="1"/>
</dbReference>
<dbReference type="SUPFAM" id="SSF52540">
    <property type="entry name" value="P-loop containing nucleoside triphosphate hydrolases"/>
    <property type="match status" value="1"/>
</dbReference>
<dbReference type="InterPro" id="IPR057573">
    <property type="entry name" value="NOL9_N"/>
</dbReference>
<evidence type="ECO:0000256" key="6">
    <source>
        <dbReference type="ARBA" id="ARBA00022777"/>
    </source>
</evidence>
<feature type="domain" description="NOL9 C-terminal" evidence="13">
    <location>
        <begin position="856"/>
        <end position="944"/>
    </location>
</feature>
<comment type="subcellular location">
    <subcellularLocation>
        <location evidence="1">Nucleus</location>
        <location evidence="1">Nucleolus</location>
    </subcellularLocation>
</comment>
<organism evidence="14 15">
    <name type="scientific">Plutella xylostella</name>
    <name type="common">Diamondback moth</name>
    <name type="synonym">Plutella maculipennis</name>
    <dbReference type="NCBI Taxonomy" id="51655"/>
    <lineage>
        <taxon>Eukaryota</taxon>
        <taxon>Metazoa</taxon>
        <taxon>Ecdysozoa</taxon>
        <taxon>Arthropoda</taxon>
        <taxon>Hexapoda</taxon>
        <taxon>Insecta</taxon>
        <taxon>Pterygota</taxon>
        <taxon>Neoptera</taxon>
        <taxon>Endopterygota</taxon>
        <taxon>Lepidoptera</taxon>
        <taxon>Glossata</taxon>
        <taxon>Ditrysia</taxon>
        <taxon>Yponomeutoidea</taxon>
        <taxon>Plutellidae</taxon>
        <taxon>Plutella</taxon>
    </lineage>
</organism>
<evidence type="ECO:0000256" key="7">
    <source>
        <dbReference type="ARBA" id="ARBA00022840"/>
    </source>
</evidence>
<proteinExistence type="inferred from homology"/>